<dbReference type="Gene3D" id="3.20.110.10">
    <property type="entry name" value="Glycoside hydrolase 38, N terminal domain"/>
    <property type="match status" value="1"/>
</dbReference>
<keyword evidence="3" id="KW-1185">Reference proteome</keyword>
<dbReference type="AlphaFoldDB" id="A0A0M3J9E4"/>
<evidence type="ECO:0000313" key="3">
    <source>
        <dbReference type="Proteomes" id="UP000267096"/>
    </source>
</evidence>
<dbReference type="EMBL" id="UYRR01006717">
    <property type="protein sequence ID" value="VDK22905.1"/>
    <property type="molecule type" value="Genomic_DNA"/>
</dbReference>
<protein>
    <submittedName>
        <fullName evidence="4">Glyco_hydro_38N domain-containing protein</fullName>
    </submittedName>
</protein>
<dbReference type="GO" id="GO:0004559">
    <property type="term" value="F:alpha-mannosidase activity"/>
    <property type="evidence" value="ECO:0007669"/>
    <property type="project" value="InterPro"/>
</dbReference>
<proteinExistence type="predicted"/>
<dbReference type="Pfam" id="PF01074">
    <property type="entry name" value="Glyco_hydro_38N"/>
    <property type="match status" value="1"/>
</dbReference>
<dbReference type="InterPro" id="IPR000602">
    <property type="entry name" value="Glyco_hydro_38_N"/>
</dbReference>
<dbReference type="InterPro" id="IPR050843">
    <property type="entry name" value="Glycosyl_Hydrlase_38"/>
</dbReference>
<evidence type="ECO:0000313" key="4">
    <source>
        <dbReference type="WBParaSite" id="ASIM_0000420801-mRNA-1"/>
    </source>
</evidence>
<dbReference type="WBParaSite" id="ASIM_0000420801-mRNA-1">
    <property type="protein sequence ID" value="ASIM_0000420801-mRNA-1"/>
    <property type="gene ID" value="ASIM_0000420801"/>
</dbReference>
<dbReference type="GO" id="GO:0006491">
    <property type="term" value="P:N-glycan processing"/>
    <property type="evidence" value="ECO:0007669"/>
    <property type="project" value="TreeGrafter"/>
</dbReference>
<accession>A0A0M3J9E4</accession>
<dbReference type="InterPro" id="IPR027291">
    <property type="entry name" value="Glyco_hydro_38_N_sf"/>
</dbReference>
<reference evidence="4" key="1">
    <citation type="submission" date="2017-02" db="UniProtKB">
        <authorList>
            <consortium name="WormBaseParasite"/>
        </authorList>
    </citation>
    <scope>IDENTIFICATION</scope>
</reference>
<gene>
    <name evidence="2" type="ORF">ASIM_LOCUS4027</name>
</gene>
<name>A0A0M3J9E4_ANISI</name>
<reference evidence="2 3" key="2">
    <citation type="submission" date="2018-11" db="EMBL/GenBank/DDBJ databases">
        <authorList>
            <consortium name="Pathogen Informatics"/>
        </authorList>
    </citation>
    <scope>NUCLEOTIDE SEQUENCE [LARGE SCALE GENOMIC DNA]</scope>
</reference>
<dbReference type="GO" id="GO:0000139">
    <property type="term" value="C:Golgi membrane"/>
    <property type="evidence" value="ECO:0007669"/>
    <property type="project" value="TreeGrafter"/>
</dbReference>
<dbReference type="SUPFAM" id="SSF88713">
    <property type="entry name" value="Glycoside hydrolase/deacetylase"/>
    <property type="match status" value="1"/>
</dbReference>
<evidence type="ECO:0000259" key="1">
    <source>
        <dbReference type="Pfam" id="PF01074"/>
    </source>
</evidence>
<dbReference type="Proteomes" id="UP000267096">
    <property type="component" value="Unassembled WGS sequence"/>
</dbReference>
<feature type="domain" description="Glycoside hydrolase family 38 N-terminal" evidence="1">
    <location>
        <begin position="16"/>
        <end position="161"/>
    </location>
</feature>
<organism evidence="4">
    <name type="scientific">Anisakis simplex</name>
    <name type="common">Herring worm</name>
    <dbReference type="NCBI Taxonomy" id="6269"/>
    <lineage>
        <taxon>Eukaryota</taxon>
        <taxon>Metazoa</taxon>
        <taxon>Ecdysozoa</taxon>
        <taxon>Nematoda</taxon>
        <taxon>Chromadorea</taxon>
        <taxon>Rhabditida</taxon>
        <taxon>Spirurina</taxon>
        <taxon>Ascaridomorpha</taxon>
        <taxon>Ascaridoidea</taxon>
        <taxon>Anisakidae</taxon>
        <taxon>Anisakis</taxon>
        <taxon>Anisakis simplex complex</taxon>
    </lineage>
</organism>
<dbReference type="PANTHER" id="PTHR11607">
    <property type="entry name" value="ALPHA-MANNOSIDASE"/>
    <property type="match status" value="1"/>
</dbReference>
<dbReference type="PANTHER" id="PTHR11607:SF3">
    <property type="entry name" value="LYSOSOMAL ALPHA-MANNOSIDASE"/>
    <property type="match status" value="1"/>
</dbReference>
<dbReference type="GO" id="GO:0006013">
    <property type="term" value="P:mannose metabolic process"/>
    <property type="evidence" value="ECO:0007669"/>
    <property type="project" value="InterPro"/>
</dbReference>
<dbReference type="InterPro" id="IPR011330">
    <property type="entry name" value="Glyco_hydro/deAcase_b/a-brl"/>
</dbReference>
<evidence type="ECO:0000313" key="2">
    <source>
        <dbReference type="EMBL" id="VDK22905.1"/>
    </source>
</evidence>
<dbReference type="OrthoDB" id="10261055at2759"/>
<sequence length="164" mass="19607">METRRSFRCWFDGFQVHDILNNVVNALDRYEELKFIWSETSFLEKWWSRANVTNRDRLRRLIDEKRLEITGGAWVMNDEAVPYLWSVIDNMIVGQQFLQKQLNVTPRTSWSVDPFGHSSMMPYLLSLSGINNMVIGRISAVLKETMRRMHRLHFKWIQPWDIVT</sequence>